<sequence>MCFWVQEVYSVKIIGGSNLQLFSQNNLNDGIIGWGILFVLQILSFLNNSWQPMLILSTLHPLVLRCYIEVLIKKVYTVKIIGGSNLQLFSQNNLNDGIIGWGILFVLQILSFLNNSWQPMLILSTLHPLVLRCYIEVLIKREILEILEFDGMEASNLHRDNNNISNSIGTGGKYNEDGLGEHYCDQGRPWTKAHRAIALGATCYIYFRGRQMLLESLCLSGLAAVQLVLW</sequence>
<name>A0A8S9KKH2_BRACR</name>
<proteinExistence type="predicted"/>
<dbReference type="AlphaFoldDB" id="A0A8S9KKH2"/>
<protein>
    <submittedName>
        <fullName evidence="1">Uncharacterized protein</fullName>
    </submittedName>
</protein>
<evidence type="ECO:0000313" key="1">
    <source>
        <dbReference type="EMBL" id="KAF2593806.1"/>
    </source>
</evidence>
<gene>
    <name evidence="1" type="ORF">F2Q70_00043334</name>
</gene>
<dbReference type="EMBL" id="QGKY02000164">
    <property type="protein sequence ID" value="KAF2593806.1"/>
    <property type="molecule type" value="Genomic_DNA"/>
</dbReference>
<reference evidence="1" key="1">
    <citation type="submission" date="2019-12" db="EMBL/GenBank/DDBJ databases">
        <title>Genome sequencing and annotation of Brassica cretica.</title>
        <authorList>
            <person name="Studholme D.J."/>
            <person name="Sarris P.F."/>
        </authorList>
    </citation>
    <scope>NUCLEOTIDE SEQUENCE</scope>
    <source>
        <strain evidence="1">PFS-102/07</strain>
        <tissue evidence="1">Leaf</tissue>
    </source>
</reference>
<accession>A0A8S9KKH2</accession>
<comment type="caution">
    <text evidence="1">The sequence shown here is derived from an EMBL/GenBank/DDBJ whole genome shotgun (WGS) entry which is preliminary data.</text>
</comment>
<organism evidence="1">
    <name type="scientific">Brassica cretica</name>
    <name type="common">Mustard</name>
    <dbReference type="NCBI Taxonomy" id="69181"/>
    <lineage>
        <taxon>Eukaryota</taxon>
        <taxon>Viridiplantae</taxon>
        <taxon>Streptophyta</taxon>
        <taxon>Embryophyta</taxon>
        <taxon>Tracheophyta</taxon>
        <taxon>Spermatophyta</taxon>
        <taxon>Magnoliopsida</taxon>
        <taxon>eudicotyledons</taxon>
        <taxon>Gunneridae</taxon>
        <taxon>Pentapetalae</taxon>
        <taxon>rosids</taxon>
        <taxon>malvids</taxon>
        <taxon>Brassicales</taxon>
        <taxon>Brassicaceae</taxon>
        <taxon>Brassiceae</taxon>
        <taxon>Brassica</taxon>
    </lineage>
</organism>